<sequence>MAAVGIGHYDTEKRKTFLLSATRNAELDGGNQTQGEGVANIASRPQTEACTESRCPAPAAPSLHCVEAGKRTGVYDPRRLKRGVVSEEEQGGDIDAALANRQLIRQPLIAPHISFNANAGLDTEFSINLSTPLSNVSFRVCAYTGAGPGPWSPIRILVLSSPETGKFRGLSDPATFSWHWWYVVMAVTGAVALAILLAVYVAKLRRKETRFGEAFEPMMERGQLVVRYRARRSYSRRPLEATHLTPSEEKHFIQGDWMSEKRCTSPRTMTALSTTVKDEGIRQALLT</sequence>
<keyword evidence="3" id="KW-1185">Reference proteome</keyword>
<feature type="transmembrane region" description="Helical" evidence="1">
    <location>
        <begin position="180"/>
        <end position="202"/>
    </location>
</feature>
<gene>
    <name evidence="2" type="ORF">CCH79_00018229</name>
</gene>
<name>A0A315VSJ0_GAMAF</name>
<organism evidence="2 3">
    <name type="scientific">Gambusia affinis</name>
    <name type="common">Western mosquitofish</name>
    <name type="synonym">Heterandria affinis</name>
    <dbReference type="NCBI Taxonomy" id="33528"/>
    <lineage>
        <taxon>Eukaryota</taxon>
        <taxon>Metazoa</taxon>
        <taxon>Chordata</taxon>
        <taxon>Craniata</taxon>
        <taxon>Vertebrata</taxon>
        <taxon>Euteleostomi</taxon>
        <taxon>Actinopterygii</taxon>
        <taxon>Neopterygii</taxon>
        <taxon>Teleostei</taxon>
        <taxon>Neoteleostei</taxon>
        <taxon>Acanthomorphata</taxon>
        <taxon>Ovalentaria</taxon>
        <taxon>Atherinomorphae</taxon>
        <taxon>Cyprinodontiformes</taxon>
        <taxon>Poeciliidae</taxon>
        <taxon>Poeciliinae</taxon>
        <taxon>Gambusia</taxon>
    </lineage>
</organism>
<dbReference type="AlphaFoldDB" id="A0A315VSJ0"/>
<reference evidence="2 3" key="1">
    <citation type="journal article" date="2018" name="G3 (Bethesda)">
        <title>A High-Quality Reference Genome for the Invasive Mosquitofish Gambusia affinis Using a Chicago Library.</title>
        <authorList>
            <person name="Hoffberg S.L."/>
            <person name="Troendle N.J."/>
            <person name="Glenn T.C."/>
            <person name="Mahmud O."/>
            <person name="Louha S."/>
            <person name="Chalopin D."/>
            <person name="Bennetzen J.L."/>
            <person name="Mauricio R."/>
        </authorList>
    </citation>
    <scope>NUCLEOTIDE SEQUENCE [LARGE SCALE GENOMIC DNA]</scope>
    <source>
        <strain evidence="2">NE01/NJP1002.9</strain>
        <tissue evidence="2">Muscle</tissue>
    </source>
</reference>
<keyword evidence="1" id="KW-0472">Membrane</keyword>
<protein>
    <submittedName>
        <fullName evidence="2">Uncharacterized protein</fullName>
    </submittedName>
</protein>
<dbReference type="Proteomes" id="UP000250572">
    <property type="component" value="Unassembled WGS sequence"/>
</dbReference>
<dbReference type="EMBL" id="NHOQ01001755">
    <property type="protein sequence ID" value="PWA22345.1"/>
    <property type="molecule type" value="Genomic_DNA"/>
</dbReference>
<proteinExistence type="predicted"/>
<keyword evidence="1" id="KW-1133">Transmembrane helix</keyword>
<evidence type="ECO:0000313" key="2">
    <source>
        <dbReference type="EMBL" id="PWA22345.1"/>
    </source>
</evidence>
<evidence type="ECO:0000256" key="1">
    <source>
        <dbReference type="SAM" id="Phobius"/>
    </source>
</evidence>
<evidence type="ECO:0000313" key="3">
    <source>
        <dbReference type="Proteomes" id="UP000250572"/>
    </source>
</evidence>
<accession>A0A315VSJ0</accession>
<keyword evidence="1" id="KW-0812">Transmembrane</keyword>
<comment type="caution">
    <text evidence="2">The sequence shown here is derived from an EMBL/GenBank/DDBJ whole genome shotgun (WGS) entry which is preliminary data.</text>
</comment>
<dbReference type="STRING" id="33528.ENSGAFP00000023673"/>